<dbReference type="InterPro" id="IPR009057">
    <property type="entry name" value="Homeodomain-like_sf"/>
</dbReference>
<dbReference type="PROSITE" id="PS50977">
    <property type="entry name" value="HTH_TETR_2"/>
    <property type="match status" value="1"/>
</dbReference>
<gene>
    <name evidence="6" type="ORF">DWV00_07490</name>
</gene>
<dbReference type="InterPro" id="IPR036271">
    <property type="entry name" value="Tet_transcr_reg_TetR-rel_C_sf"/>
</dbReference>
<evidence type="ECO:0000259" key="5">
    <source>
        <dbReference type="PROSITE" id="PS50977"/>
    </source>
</evidence>
<keyword evidence="3" id="KW-0804">Transcription</keyword>
<dbReference type="AlphaFoldDB" id="A0A3D8K2R3"/>
<keyword evidence="1" id="KW-0805">Transcription regulation</keyword>
<protein>
    <submittedName>
        <fullName evidence="6">TetR/AcrR family transcriptional regulator</fullName>
    </submittedName>
</protein>
<comment type="caution">
    <text evidence="6">The sequence shown here is derived from an EMBL/GenBank/DDBJ whole genome shotgun (WGS) entry which is preliminary data.</text>
</comment>
<sequence length="196" mass="21403">MRYSIEHKHETRERILDAAARLFRREGYGGSGIGPLTKEAGVTNGAFYGHFKSKGEAFRAVVLAGMEQVKQAIAMLKGEQGATWRRSFIAFYLGQRRTCDLGESCALASLSPEVMRADDETREAYEQVLSSIFEEVSSGLRDLPGDDHDDRAIALMSLLAGGVTLARAVRDPAMSERIASAVARYATALTEPEKGD</sequence>
<dbReference type="SUPFAM" id="SSF48498">
    <property type="entry name" value="Tetracyclin repressor-like, C-terminal domain"/>
    <property type="match status" value="1"/>
</dbReference>
<dbReference type="Gene3D" id="1.10.357.10">
    <property type="entry name" value="Tetracycline Repressor, domain 2"/>
    <property type="match status" value="1"/>
</dbReference>
<dbReference type="PANTHER" id="PTHR47506">
    <property type="entry name" value="TRANSCRIPTIONAL REGULATORY PROTEIN"/>
    <property type="match status" value="1"/>
</dbReference>
<evidence type="ECO:0000256" key="2">
    <source>
        <dbReference type="ARBA" id="ARBA00023125"/>
    </source>
</evidence>
<dbReference type="Pfam" id="PF00440">
    <property type="entry name" value="TetR_N"/>
    <property type="match status" value="1"/>
</dbReference>
<proteinExistence type="predicted"/>
<feature type="domain" description="HTH tetR-type" evidence="5">
    <location>
        <begin position="9"/>
        <end position="69"/>
    </location>
</feature>
<evidence type="ECO:0000256" key="4">
    <source>
        <dbReference type="PROSITE-ProRule" id="PRU00335"/>
    </source>
</evidence>
<dbReference type="Gene3D" id="1.10.10.60">
    <property type="entry name" value="Homeodomain-like"/>
    <property type="match status" value="1"/>
</dbReference>
<evidence type="ECO:0000256" key="1">
    <source>
        <dbReference type="ARBA" id="ARBA00023015"/>
    </source>
</evidence>
<feature type="DNA-binding region" description="H-T-H motif" evidence="4">
    <location>
        <begin position="32"/>
        <end position="51"/>
    </location>
</feature>
<keyword evidence="7" id="KW-1185">Reference proteome</keyword>
<dbReference type="Proteomes" id="UP000256838">
    <property type="component" value="Unassembled WGS sequence"/>
</dbReference>
<dbReference type="EMBL" id="QRGA01000004">
    <property type="protein sequence ID" value="RDU99608.1"/>
    <property type="molecule type" value="Genomic_DNA"/>
</dbReference>
<dbReference type="InterPro" id="IPR001647">
    <property type="entry name" value="HTH_TetR"/>
</dbReference>
<organism evidence="6 7">
    <name type="scientific">Trinickia dinghuensis</name>
    <dbReference type="NCBI Taxonomy" id="2291023"/>
    <lineage>
        <taxon>Bacteria</taxon>
        <taxon>Pseudomonadati</taxon>
        <taxon>Pseudomonadota</taxon>
        <taxon>Betaproteobacteria</taxon>
        <taxon>Burkholderiales</taxon>
        <taxon>Burkholderiaceae</taxon>
        <taxon>Trinickia</taxon>
    </lineage>
</organism>
<dbReference type="OrthoDB" id="9798857at2"/>
<reference evidence="6 7" key="1">
    <citation type="submission" date="2018-08" db="EMBL/GenBank/DDBJ databases">
        <title>Paraburkholderia sp. DHOM06 isolated from forest soil.</title>
        <authorList>
            <person name="Gao Z.-H."/>
            <person name="Qiu L.-H."/>
        </authorList>
    </citation>
    <scope>NUCLEOTIDE SEQUENCE [LARGE SCALE GENOMIC DNA]</scope>
    <source>
        <strain evidence="6 7">DHOM06</strain>
    </source>
</reference>
<dbReference type="PANTHER" id="PTHR47506:SF7">
    <property type="entry name" value="TRANSCRIPTIONAL REGULATORY PROTEIN"/>
    <property type="match status" value="1"/>
</dbReference>
<dbReference type="SUPFAM" id="SSF46689">
    <property type="entry name" value="Homeodomain-like"/>
    <property type="match status" value="1"/>
</dbReference>
<dbReference type="GO" id="GO:0003677">
    <property type="term" value="F:DNA binding"/>
    <property type="evidence" value="ECO:0007669"/>
    <property type="project" value="UniProtKB-UniRule"/>
</dbReference>
<keyword evidence="2 4" id="KW-0238">DNA-binding</keyword>
<dbReference type="PRINTS" id="PR00455">
    <property type="entry name" value="HTHTETR"/>
</dbReference>
<evidence type="ECO:0000256" key="3">
    <source>
        <dbReference type="ARBA" id="ARBA00023163"/>
    </source>
</evidence>
<accession>A0A3D8K2R3</accession>
<name>A0A3D8K2R3_9BURK</name>
<evidence type="ECO:0000313" key="7">
    <source>
        <dbReference type="Proteomes" id="UP000256838"/>
    </source>
</evidence>
<evidence type="ECO:0000313" key="6">
    <source>
        <dbReference type="EMBL" id="RDU99608.1"/>
    </source>
</evidence>